<proteinExistence type="predicted"/>
<dbReference type="InterPro" id="IPR036388">
    <property type="entry name" value="WH-like_DNA-bd_sf"/>
</dbReference>
<name>A0ABS9VM94_9SPHN</name>
<dbReference type="Proteomes" id="UP001203058">
    <property type="component" value="Unassembled WGS sequence"/>
</dbReference>
<dbReference type="EMBL" id="JAKZHW010000001">
    <property type="protein sequence ID" value="MCH8615669.1"/>
    <property type="molecule type" value="Genomic_DNA"/>
</dbReference>
<sequence length="265" mass="30126">MATLADLVELRPRVRFWHLECRGSFALKRADGLDVGPRGRKARAIIAYLAAHLDEHVSRDRLIELLWPDRPESQARGSLRQSFLEIRRAAPLLIATDQQHAWLSSRTVQIHDPEHLSGDEVLFGDLDGITPEFDEWLRRERTKQGSREWSDLSRKAEAKLKHGDESGALQLIDRMEQIDPYNEDWLRLAMRAEFQAGHPAGIQTRFRQMRNVLKRDLDVNVSTQTCALHDELLSKLSPGGDPQPPFGMDARGTSIVAARKLFGSI</sequence>
<dbReference type="Gene3D" id="1.25.40.10">
    <property type="entry name" value="Tetratricopeptide repeat domain"/>
    <property type="match status" value="1"/>
</dbReference>
<dbReference type="InterPro" id="IPR005158">
    <property type="entry name" value="BTAD"/>
</dbReference>
<dbReference type="SUPFAM" id="SSF48452">
    <property type="entry name" value="TPR-like"/>
    <property type="match status" value="1"/>
</dbReference>
<keyword evidence="2" id="KW-0804">Transcription</keyword>
<dbReference type="PANTHER" id="PTHR35807">
    <property type="entry name" value="TRANSCRIPTIONAL REGULATOR REDD-RELATED"/>
    <property type="match status" value="1"/>
</dbReference>
<dbReference type="InterPro" id="IPR016032">
    <property type="entry name" value="Sig_transdc_resp-reg_C-effctor"/>
</dbReference>
<evidence type="ECO:0000313" key="4">
    <source>
        <dbReference type="EMBL" id="MCH8615669.1"/>
    </source>
</evidence>
<evidence type="ECO:0000313" key="5">
    <source>
        <dbReference type="Proteomes" id="UP001203058"/>
    </source>
</evidence>
<dbReference type="Pfam" id="PF03704">
    <property type="entry name" value="BTAD"/>
    <property type="match status" value="1"/>
</dbReference>
<gene>
    <name evidence="4" type="ORF">LZ016_06090</name>
</gene>
<evidence type="ECO:0000259" key="3">
    <source>
        <dbReference type="SMART" id="SM01043"/>
    </source>
</evidence>
<dbReference type="PANTHER" id="PTHR35807:SF1">
    <property type="entry name" value="TRANSCRIPTIONAL REGULATOR REDD"/>
    <property type="match status" value="1"/>
</dbReference>
<dbReference type="InterPro" id="IPR051677">
    <property type="entry name" value="AfsR-DnrI-RedD_regulator"/>
</dbReference>
<feature type="domain" description="Bacterial transcriptional activator" evidence="3">
    <location>
        <begin position="96"/>
        <end position="233"/>
    </location>
</feature>
<reference evidence="4 5" key="1">
    <citation type="submission" date="2022-03" db="EMBL/GenBank/DDBJ databases">
        <authorList>
            <person name="Jo J.-H."/>
            <person name="Im W.-T."/>
        </authorList>
    </citation>
    <scope>NUCLEOTIDE SEQUENCE [LARGE SCALE GENOMIC DNA]</scope>
    <source>
        <strain evidence="4 5">SM33</strain>
    </source>
</reference>
<accession>A0ABS9VM94</accession>
<dbReference type="SUPFAM" id="SSF46894">
    <property type="entry name" value="C-terminal effector domain of the bipartite response regulators"/>
    <property type="match status" value="1"/>
</dbReference>
<comment type="caution">
    <text evidence="4">The sequence shown here is derived from an EMBL/GenBank/DDBJ whole genome shotgun (WGS) entry which is preliminary data.</text>
</comment>
<protein>
    <recommendedName>
        <fullName evidence="3">Bacterial transcriptional activator domain-containing protein</fullName>
    </recommendedName>
</protein>
<keyword evidence="5" id="KW-1185">Reference proteome</keyword>
<dbReference type="SMART" id="SM01043">
    <property type="entry name" value="BTAD"/>
    <property type="match status" value="1"/>
</dbReference>
<evidence type="ECO:0000256" key="2">
    <source>
        <dbReference type="ARBA" id="ARBA00023163"/>
    </source>
</evidence>
<keyword evidence="1" id="KW-0805">Transcription regulation</keyword>
<evidence type="ECO:0000256" key="1">
    <source>
        <dbReference type="ARBA" id="ARBA00023015"/>
    </source>
</evidence>
<organism evidence="4 5">
    <name type="scientific">Sphingomonas telluris</name>
    <dbReference type="NCBI Taxonomy" id="2907998"/>
    <lineage>
        <taxon>Bacteria</taxon>
        <taxon>Pseudomonadati</taxon>
        <taxon>Pseudomonadota</taxon>
        <taxon>Alphaproteobacteria</taxon>
        <taxon>Sphingomonadales</taxon>
        <taxon>Sphingomonadaceae</taxon>
        <taxon>Sphingomonas</taxon>
    </lineage>
</organism>
<dbReference type="InterPro" id="IPR011990">
    <property type="entry name" value="TPR-like_helical_dom_sf"/>
</dbReference>
<dbReference type="RefSeq" id="WP_241446498.1">
    <property type="nucleotide sequence ID" value="NZ_JAKZHW010000001.1"/>
</dbReference>
<dbReference type="Gene3D" id="1.10.10.10">
    <property type="entry name" value="Winged helix-like DNA-binding domain superfamily/Winged helix DNA-binding domain"/>
    <property type="match status" value="1"/>
</dbReference>